<dbReference type="PANTHER" id="PTHR10032:SF272">
    <property type="entry name" value="OVO-LIKE ZINC FINGER 1A-RELATED"/>
    <property type="match status" value="1"/>
</dbReference>
<dbReference type="GO" id="GO:0005634">
    <property type="term" value="C:nucleus"/>
    <property type="evidence" value="ECO:0007669"/>
    <property type="project" value="UniProtKB-SubCell"/>
</dbReference>
<dbReference type="Pfam" id="PF13912">
    <property type="entry name" value="zf-C2H2_6"/>
    <property type="match status" value="2"/>
</dbReference>
<feature type="domain" description="C2H2-type" evidence="8">
    <location>
        <begin position="115"/>
        <end position="142"/>
    </location>
</feature>
<dbReference type="SMART" id="SM00355">
    <property type="entry name" value="ZnF_C2H2"/>
    <property type="match status" value="3"/>
</dbReference>
<keyword evidence="6" id="KW-0539">Nucleus</keyword>
<dbReference type="InterPro" id="IPR027756">
    <property type="entry name" value="Ovo-like"/>
</dbReference>
<dbReference type="Proteomes" id="UP000719412">
    <property type="component" value="Unassembled WGS sequence"/>
</dbReference>
<evidence type="ECO:0000256" key="5">
    <source>
        <dbReference type="ARBA" id="ARBA00022833"/>
    </source>
</evidence>
<dbReference type="GO" id="GO:0008270">
    <property type="term" value="F:zinc ion binding"/>
    <property type="evidence" value="ECO:0007669"/>
    <property type="project" value="UniProtKB-KW"/>
</dbReference>
<feature type="domain" description="C2H2-type" evidence="8">
    <location>
        <begin position="87"/>
        <end position="114"/>
    </location>
</feature>
<protein>
    <recommendedName>
        <fullName evidence="8">C2H2-type domain-containing protein</fullName>
    </recommendedName>
</protein>
<reference evidence="9" key="2">
    <citation type="submission" date="2021-08" db="EMBL/GenBank/DDBJ databases">
        <authorList>
            <person name="Eriksson T."/>
        </authorList>
    </citation>
    <scope>NUCLEOTIDE SEQUENCE</scope>
    <source>
        <strain evidence="9">Stoneville</strain>
        <tissue evidence="9">Whole head</tissue>
    </source>
</reference>
<keyword evidence="5" id="KW-0862">Zinc</keyword>
<accession>A0A8J6HVA2</accession>
<sequence length="187" mass="21439">MPFSGDQLNLLNETNQNPLTESTQFEPLILQQLQSNFLLQDNLIPSSLIQLDDGTLLNVKTVNSEEGEELAHGVQNVSLPIEKPRNLECDICHKKYASKDVLRKHRKIHGIDKKFRCGKCEKGFDSAEELERHEKTHEGFRPYNCCYCANSFAKEHSLTTHLKRIHNISLQDNLLLYEVNVNGRPDL</sequence>
<evidence type="ECO:0000256" key="2">
    <source>
        <dbReference type="ARBA" id="ARBA00022723"/>
    </source>
</evidence>
<dbReference type="GO" id="GO:0000978">
    <property type="term" value="F:RNA polymerase II cis-regulatory region sequence-specific DNA binding"/>
    <property type="evidence" value="ECO:0007669"/>
    <property type="project" value="TreeGrafter"/>
</dbReference>
<feature type="domain" description="C2H2-type" evidence="8">
    <location>
        <begin position="143"/>
        <end position="166"/>
    </location>
</feature>
<evidence type="ECO:0000256" key="6">
    <source>
        <dbReference type="ARBA" id="ARBA00023242"/>
    </source>
</evidence>
<keyword evidence="2" id="KW-0479">Metal-binding</keyword>
<comment type="subcellular location">
    <subcellularLocation>
        <location evidence="1">Nucleus</location>
    </subcellularLocation>
</comment>
<dbReference type="GO" id="GO:0000981">
    <property type="term" value="F:DNA-binding transcription factor activity, RNA polymerase II-specific"/>
    <property type="evidence" value="ECO:0007669"/>
    <property type="project" value="TreeGrafter"/>
</dbReference>
<evidence type="ECO:0000313" key="10">
    <source>
        <dbReference type="Proteomes" id="UP000719412"/>
    </source>
</evidence>
<comment type="caution">
    <text evidence="9">The sequence shown here is derived from an EMBL/GenBank/DDBJ whole genome shotgun (WGS) entry which is preliminary data.</text>
</comment>
<proteinExistence type="predicted"/>
<dbReference type="GO" id="GO:0009913">
    <property type="term" value="P:epidermal cell differentiation"/>
    <property type="evidence" value="ECO:0007669"/>
    <property type="project" value="TreeGrafter"/>
</dbReference>
<evidence type="ECO:0000256" key="4">
    <source>
        <dbReference type="ARBA" id="ARBA00022771"/>
    </source>
</evidence>
<evidence type="ECO:0000256" key="3">
    <source>
        <dbReference type="ARBA" id="ARBA00022737"/>
    </source>
</evidence>
<evidence type="ECO:0000256" key="7">
    <source>
        <dbReference type="PROSITE-ProRule" id="PRU00042"/>
    </source>
</evidence>
<dbReference type="PROSITE" id="PS50157">
    <property type="entry name" value="ZINC_FINGER_C2H2_2"/>
    <property type="match status" value="3"/>
</dbReference>
<dbReference type="Pfam" id="PF00096">
    <property type="entry name" value="zf-C2H2"/>
    <property type="match status" value="1"/>
</dbReference>
<dbReference type="EMBL" id="JABDTM020008706">
    <property type="protein sequence ID" value="KAH0821252.1"/>
    <property type="molecule type" value="Genomic_DNA"/>
</dbReference>
<dbReference type="PROSITE" id="PS00028">
    <property type="entry name" value="ZINC_FINGER_C2H2_1"/>
    <property type="match status" value="3"/>
</dbReference>
<evidence type="ECO:0000256" key="1">
    <source>
        <dbReference type="ARBA" id="ARBA00004123"/>
    </source>
</evidence>
<organism evidence="9 10">
    <name type="scientific">Tenebrio molitor</name>
    <name type="common">Yellow mealworm beetle</name>
    <dbReference type="NCBI Taxonomy" id="7067"/>
    <lineage>
        <taxon>Eukaryota</taxon>
        <taxon>Metazoa</taxon>
        <taxon>Ecdysozoa</taxon>
        <taxon>Arthropoda</taxon>
        <taxon>Hexapoda</taxon>
        <taxon>Insecta</taxon>
        <taxon>Pterygota</taxon>
        <taxon>Neoptera</taxon>
        <taxon>Endopterygota</taxon>
        <taxon>Coleoptera</taxon>
        <taxon>Polyphaga</taxon>
        <taxon>Cucujiformia</taxon>
        <taxon>Tenebrionidae</taxon>
        <taxon>Tenebrio</taxon>
    </lineage>
</organism>
<dbReference type="SUPFAM" id="SSF57667">
    <property type="entry name" value="beta-beta-alpha zinc fingers"/>
    <property type="match status" value="2"/>
</dbReference>
<dbReference type="PANTHER" id="PTHR10032">
    <property type="entry name" value="ZINC FINGER PROTEIN WITH KRAB AND SCAN DOMAINS"/>
    <property type="match status" value="1"/>
</dbReference>
<name>A0A8J6HVA2_TENMO</name>
<dbReference type="AlphaFoldDB" id="A0A8J6HVA2"/>
<gene>
    <name evidence="9" type="ORF">GEV33_001539</name>
</gene>
<dbReference type="InterPro" id="IPR036236">
    <property type="entry name" value="Znf_C2H2_sf"/>
</dbReference>
<dbReference type="Gene3D" id="3.30.160.60">
    <property type="entry name" value="Classic Zinc Finger"/>
    <property type="match status" value="3"/>
</dbReference>
<dbReference type="InterPro" id="IPR013087">
    <property type="entry name" value="Znf_C2H2_type"/>
</dbReference>
<reference evidence="9" key="1">
    <citation type="journal article" date="2020" name="J Insects Food Feed">
        <title>The yellow mealworm (Tenebrio molitor) genome: a resource for the emerging insects as food and feed industry.</title>
        <authorList>
            <person name="Eriksson T."/>
            <person name="Andere A."/>
            <person name="Kelstrup H."/>
            <person name="Emery V."/>
            <person name="Picard C."/>
        </authorList>
    </citation>
    <scope>NUCLEOTIDE SEQUENCE</scope>
    <source>
        <strain evidence="9">Stoneville</strain>
        <tissue evidence="9">Whole head</tissue>
    </source>
</reference>
<evidence type="ECO:0000313" key="9">
    <source>
        <dbReference type="EMBL" id="KAH0821252.1"/>
    </source>
</evidence>
<evidence type="ECO:0000259" key="8">
    <source>
        <dbReference type="PROSITE" id="PS50157"/>
    </source>
</evidence>
<keyword evidence="4 7" id="KW-0863">Zinc-finger</keyword>
<keyword evidence="10" id="KW-1185">Reference proteome</keyword>
<keyword evidence="3" id="KW-0677">Repeat</keyword>